<proteinExistence type="predicted"/>
<dbReference type="EMBL" id="AYKW01000023">
    <property type="protein sequence ID" value="PIL28712.1"/>
    <property type="molecule type" value="Genomic_DNA"/>
</dbReference>
<protein>
    <submittedName>
        <fullName evidence="1">Uncharacterized protein</fullName>
    </submittedName>
</protein>
<organism evidence="1 2">
    <name type="scientific">Ganoderma sinense ZZ0214-1</name>
    <dbReference type="NCBI Taxonomy" id="1077348"/>
    <lineage>
        <taxon>Eukaryota</taxon>
        <taxon>Fungi</taxon>
        <taxon>Dikarya</taxon>
        <taxon>Basidiomycota</taxon>
        <taxon>Agaricomycotina</taxon>
        <taxon>Agaricomycetes</taxon>
        <taxon>Polyporales</taxon>
        <taxon>Polyporaceae</taxon>
        <taxon>Ganoderma</taxon>
    </lineage>
</organism>
<keyword evidence="2" id="KW-1185">Reference proteome</keyword>
<sequence length="115" mass="12986">MQITGNWKNDLIYKLMVPWPPKFVLSTGTIQQATSKVSLPPISIMAFGETIIIYDLDSGMIVRTFKHKMGADTSKLPVEFAHGDLALLCIYDHGSVRLWDLANQVKMQTLSMRPY</sequence>
<evidence type="ECO:0000313" key="2">
    <source>
        <dbReference type="Proteomes" id="UP000230002"/>
    </source>
</evidence>
<dbReference type="AlphaFoldDB" id="A0A2G8S4L9"/>
<evidence type="ECO:0000313" key="1">
    <source>
        <dbReference type="EMBL" id="PIL28712.1"/>
    </source>
</evidence>
<dbReference type="Proteomes" id="UP000230002">
    <property type="component" value="Unassembled WGS sequence"/>
</dbReference>
<comment type="caution">
    <text evidence="1">The sequence shown here is derived from an EMBL/GenBank/DDBJ whole genome shotgun (WGS) entry which is preliminary data.</text>
</comment>
<dbReference type="Gene3D" id="2.130.10.10">
    <property type="entry name" value="YVTN repeat-like/Quinoprotein amine dehydrogenase"/>
    <property type="match status" value="1"/>
</dbReference>
<reference evidence="1 2" key="1">
    <citation type="journal article" date="2015" name="Sci. Rep.">
        <title>Chromosome-level genome map provides insights into diverse defense mechanisms in the medicinal fungus Ganoderma sinense.</title>
        <authorList>
            <person name="Zhu Y."/>
            <person name="Xu J."/>
            <person name="Sun C."/>
            <person name="Zhou S."/>
            <person name="Xu H."/>
            <person name="Nelson D.R."/>
            <person name="Qian J."/>
            <person name="Song J."/>
            <person name="Luo H."/>
            <person name="Xiang L."/>
            <person name="Li Y."/>
            <person name="Xu Z."/>
            <person name="Ji A."/>
            <person name="Wang L."/>
            <person name="Lu S."/>
            <person name="Hayward A."/>
            <person name="Sun W."/>
            <person name="Li X."/>
            <person name="Schwartz D.C."/>
            <person name="Wang Y."/>
            <person name="Chen S."/>
        </authorList>
    </citation>
    <scope>NUCLEOTIDE SEQUENCE [LARGE SCALE GENOMIC DNA]</scope>
    <source>
        <strain evidence="1 2">ZZ0214-1</strain>
    </source>
</reference>
<gene>
    <name evidence="1" type="ORF">GSI_08756</name>
</gene>
<dbReference type="InterPro" id="IPR015943">
    <property type="entry name" value="WD40/YVTN_repeat-like_dom_sf"/>
</dbReference>
<dbReference type="OrthoDB" id="3238562at2759"/>
<dbReference type="InterPro" id="IPR036322">
    <property type="entry name" value="WD40_repeat_dom_sf"/>
</dbReference>
<name>A0A2G8S4L9_9APHY</name>
<dbReference type="SUPFAM" id="SSF50978">
    <property type="entry name" value="WD40 repeat-like"/>
    <property type="match status" value="1"/>
</dbReference>
<accession>A0A2G8S4L9</accession>